<evidence type="ECO:0000256" key="1">
    <source>
        <dbReference type="SAM" id="SignalP"/>
    </source>
</evidence>
<comment type="caution">
    <text evidence="2">The sequence shown here is derived from an EMBL/GenBank/DDBJ whole genome shotgun (WGS) entry which is preliminary data.</text>
</comment>
<feature type="chain" id="PRO_5047437514" evidence="1">
    <location>
        <begin position="24"/>
        <end position="218"/>
    </location>
</feature>
<accession>A0ABP1QW45</accession>
<name>A0ABP1QW45_9HEXA</name>
<evidence type="ECO:0000313" key="2">
    <source>
        <dbReference type="EMBL" id="CAL8110995.1"/>
    </source>
</evidence>
<proteinExistence type="predicted"/>
<feature type="signal peptide" evidence="1">
    <location>
        <begin position="1"/>
        <end position="23"/>
    </location>
</feature>
<dbReference type="EMBL" id="CAXLJM020000046">
    <property type="protein sequence ID" value="CAL8110995.1"/>
    <property type="molecule type" value="Genomic_DNA"/>
</dbReference>
<dbReference type="Proteomes" id="UP001642540">
    <property type="component" value="Unassembled WGS sequence"/>
</dbReference>
<sequence>MGAMRYTPSVLLLWMTLQCIVNSQVPSVNEPFPGDHGPEPTPAPPGLYSGCPEVCVQKLESAMILIRDLQTKVQALNITVSTRINELGGEAGPTITGDLPTRVTNLETHLYGNVTAVTNKLSSDLAATSTSLQQEMNGVRIYVDDRLAKLPAGGTGGEESAALDVYRNLTGRLDVLENFKVQTLIDENNVWRKNFEVVNRTFTKLRKSRYSNDVIVVG</sequence>
<evidence type="ECO:0000313" key="3">
    <source>
        <dbReference type="Proteomes" id="UP001642540"/>
    </source>
</evidence>
<keyword evidence="1" id="KW-0732">Signal</keyword>
<gene>
    <name evidence="2" type="ORF">ODALV1_LOCUS14629</name>
</gene>
<organism evidence="2 3">
    <name type="scientific">Orchesella dallaii</name>
    <dbReference type="NCBI Taxonomy" id="48710"/>
    <lineage>
        <taxon>Eukaryota</taxon>
        <taxon>Metazoa</taxon>
        <taxon>Ecdysozoa</taxon>
        <taxon>Arthropoda</taxon>
        <taxon>Hexapoda</taxon>
        <taxon>Collembola</taxon>
        <taxon>Entomobryomorpha</taxon>
        <taxon>Entomobryoidea</taxon>
        <taxon>Orchesellidae</taxon>
        <taxon>Orchesellinae</taxon>
        <taxon>Orchesella</taxon>
    </lineage>
</organism>
<reference evidence="2 3" key="1">
    <citation type="submission" date="2024-08" db="EMBL/GenBank/DDBJ databases">
        <authorList>
            <person name="Cucini C."/>
            <person name="Frati F."/>
        </authorList>
    </citation>
    <scope>NUCLEOTIDE SEQUENCE [LARGE SCALE GENOMIC DNA]</scope>
</reference>
<protein>
    <submittedName>
        <fullName evidence="2">Uncharacterized protein</fullName>
    </submittedName>
</protein>
<keyword evidence="3" id="KW-1185">Reference proteome</keyword>